<dbReference type="Gene3D" id="1.10.10.60">
    <property type="entry name" value="Homeodomain-like"/>
    <property type="match status" value="1"/>
</dbReference>
<evidence type="ECO:0000313" key="4">
    <source>
        <dbReference type="EMBL" id="CAB4181236.1"/>
    </source>
</evidence>
<dbReference type="EMBL" id="LR796926">
    <property type="protein sequence ID" value="CAB4175864.1"/>
    <property type="molecule type" value="Genomic_DNA"/>
</dbReference>
<gene>
    <name evidence="4" type="ORF">UFOVP1072_20</name>
    <name evidence="5" type="ORF">UFOVP1211_52</name>
    <name evidence="6" type="ORF">UFOVP1420_41</name>
    <name evidence="8" type="ORF">UFOVP1518_40</name>
    <name evidence="7" type="ORF">UFOVP1657_34</name>
    <name evidence="1" type="ORF">UFOVP475_53</name>
    <name evidence="2" type="ORF">UFOVP897_15</name>
    <name evidence="3" type="ORF">UFOVP984_53</name>
</gene>
<accession>A0A6J5T3Q1</accession>
<name>A0A6J5T3Q1_9CAUD</name>
<proteinExistence type="predicted"/>
<reference evidence="7" key="1">
    <citation type="submission" date="2020-05" db="EMBL/GenBank/DDBJ databases">
        <authorList>
            <person name="Chiriac C."/>
            <person name="Salcher M."/>
            <person name="Ghai R."/>
            <person name="Kavagutti S V."/>
        </authorList>
    </citation>
    <scope>NUCLEOTIDE SEQUENCE</scope>
</reference>
<sequence length="153" mass="17653">MTLWTKSEKVLLENLWNQEVKMKKMQSILNRTKKSISTMRKKLGLKPRFSGTEGTLPWTTLEISKLTDMWKSGIGIKIIAHKLNRTEKSIYNMKMKLGLHSRCTKKGLKSRIHISITKEQEFQLRKISQESGCLMAAVCRIFIDQGITNANKN</sequence>
<dbReference type="EMBL" id="LR796460">
    <property type="protein sequence ID" value="CAB4145866.1"/>
    <property type="molecule type" value="Genomic_DNA"/>
</dbReference>
<evidence type="ECO:0000313" key="2">
    <source>
        <dbReference type="EMBL" id="CAB4169356.1"/>
    </source>
</evidence>
<organism evidence="7">
    <name type="scientific">uncultured Caudovirales phage</name>
    <dbReference type="NCBI Taxonomy" id="2100421"/>
    <lineage>
        <taxon>Viruses</taxon>
        <taxon>Duplodnaviria</taxon>
        <taxon>Heunggongvirae</taxon>
        <taxon>Uroviricota</taxon>
        <taxon>Caudoviricetes</taxon>
        <taxon>Peduoviridae</taxon>
        <taxon>Maltschvirus</taxon>
        <taxon>Maltschvirus maltsch</taxon>
    </lineage>
</organism>
<dbReference type="EMBL" id="LR798369">
    <property type="protein sequence ID" value="CAB5227337.1"/>
    <property type="molecule type" value="Genomic_DNA"/>
</dbReference>
<dbReference type="EMBL" id="LR797376">
    <property type="protein sequence ID" value="CAB4211844.1"/>
    <property type="molecule type" value="Genomic_DNA"/>
</dbReference>
<evidence type="ECO:0000313" key="8">
    <source>
        <dbReference type="EMBL" id="CAB5227337.1"/>
    </source>
</evidence>
<evidence type="ECO:0000313" key="1">
    <source>
        <dbReference type="EMBL" id="CAB4145866.1"/>
    </source>
</evidence>
<dbReference type="EMBL" id="LR797514">
    <property type="protein sequence ID" value="CAB4222249.1"/>
    <property type="molecule type" value="Genomic_DNA"/>
</dbReference>
<dbReference type="EMBL" id="LR797018">
    <property type="protein sequence ID" value="CAB4181236.1"/>
    <property type="molecule type" value="Genomic_DNA"/>
</dbReference>
<evidence type="ECO:0000313" key="7">
    <source>
        <dbReference type="EMBL" id="CAB4222249.1"/>
    </source>
</evidence>
<protein>
    <submittedName>
        <fullName evidence="7">Uncharacterized protein</fullName>
    </submittedName>
</protein>
<evidence type="ECO:0000313" key="6">
    <source>
        <dbReference type="EMBL" id="CAB4211844.1"/>
    </source>
</evidence>
<dbReference type="EMBL" id="LR797171">
    <property type="protein sequence ID" value="CAB4191591.1"/>
    <property type="molecule type" value="Genomic_DNA"/>
</dbReference>
<evidence type="ECO:0000313" key="5">
    <source>
        <dbReference type="EMBL" id="CAB4191591.1"/>
    </source>
</evidence>
<dbReference type="EMBL" id="LR796847">
    <property type="protein sequence ID" value="CAB4169356.1"/>
    <property type="molecule type" value="Genomic_DNA"/>
</dbReference>
<evidence type="ECO:0000313" key="3">
    <source>
        <dbReference type="EMBL" id="CAB4175864.1"/>
    </source>
</evidence>